<sequence length="126" mass="11913">MRLPLLPARHAVVALLVALLAVLAPATGPAVAAAAPESPSAIGSEVVPVAAGPHAVQASRSGHGGPGDGAPLDGPPGPALDVLLPELPSPQVPTAVDDGPRHGGGTAGGPDPGHGVPADPRGPPAV</sequence>
<dbReference type="Proteomes" id="UP001494902">
    <property type="component" value="Unassembled WGS sequence"/>
</dbReference>
<comment type="caution">
    <text evidence="3">The sequence shown here is derived from an EMBL/GenBank/DDBJ whole genome shotgun (WGS) entry which is preliminary data.</text>
</comment>
<evidence type="ECO:0000256" key="2">
    <source>
        <dbReference type="SAM" id="SignalP"/>
    </source>
</evidence>
<keyword evidence="4" id="KW-1185">Reference proteome</keyword>
<keyword evidence="2" id="KW-0732">Signal</keyword>
<evidence type="ECO:0000313" key="3">
    <source>
        <dbReference type="EMBL" id="MEQ3552409.1"/>
    </source>
</evidence>
<feature type="compositionally biased region" description="Gly residues" evidence="1">
    <location>
        <begin position="102"/>
        <end position="112"/>
    </location>
</feature>
<protein>
    <recommendedName>
        <fullName evidence="5">Secreted protein</fullName>
    </recommendedName>
</protein>
<evidence type="ECO:0008006" key="5">
    <source>
        <dbReference type="Google" id="ProtNLM"/>
    </source>
</evidence>
<name>A0ABV1KEU5_9PSEU</name>
<feature type="region of interest" description="Disordered" evidence="1">
    <location>
        <begin position="53"/>
        <end position="126"/>
    </location>
</feature>
<gene>
    <name evidence="3" type="ORF">WIS52_18195</name>
</gene>
<proteinExistence type="predicted"/>
<accession>A0ABV1KEU5</accession>
<evidence type="ECO:0000256" key="1">
    <source>
        <dbReference type="SAM" id="MobiDB-lite"/>
    </source>
</evidence>
<feature type="chain" id="PRO_5047104133" description="Secreted protein" evidence="2">
    <location>
        <begin position="33"/>
        <end position="126"/>
    </location>
</feature>
<evidence type="ECO:0000313" key="4">
    <source>
        <dbReference type="Proteomes" id="UP001494902"/>
    </source>
</evidence>
<dbReference type="EMBL" id="JBEDNQ010000007">
    <property type="protein sequence ID" value="MEQ3552409.1"/>
    <property type="molecule type" value="Genomic_DNA"/>
</dbReference>
<reference evidence="3 4" key="1">
    <citation type="submission" date="2024-03" db="EMBL/GenBank/DDBJ databases">
        <title>Draft genome sequence of Pseudonocardia nematodicida JCM 31783.</title>
        <authorList>
            <person name="Butdee W."/>
            <person name="Duangmal K."/>
        </authorList>
    </citation>
    <scope>NUCLEOTIDE SEQUENCE [LARGE SCALE GENOMIC DNA]</scope>
    <source>
        <strain evidence="3 4">JCM 31783</strain>
    </source>
</reference>
<dbReference type="RefSeq" id="WP_349299473.1">
    <property type="nucleotide sequence ID" value="NZ_JBEDNQ010000007.1"/>
</dbReference>
<organism evidence="3 4">
    <name type="scientific">Pseudonocardia nematodicida</name>
    <dbReference type="NCBI Taxonomy" id="1206997"/>
    <lineage>
        <taxon>Bacteria</taxon>
        <taxon>Bacillati</taxon>
        <taxon>Actinomycetota</taxon>
        <taxon>Actinomycetes</taxon>
        <taxon>Pseudonocardiales</taxon>
        <taxon>Pseudonocardiaceae</taxon>
        <taxon>Pseudonocardia</taxon>
    </lineage>
</organism>
<feature type="signal peptide" evidence="2">
    <location>
        <begin position="1"/>
        <end position="32"/>
    </location>
</feature>